<dbReference type="STRING" id="81972.D7LHL1"/>
<evidence type="ECO:0000256" key="1">
    <source>
        <dbReference type="ARBA" id="ARBA00004123"/>
    </source>
</evidence>
<dbReference type="eggNOG" id="KOG0870">
    <property type="taxonomic scope" value="Eukaryota"/>
</dbReference>
<dbReference type="GO" id="GO:0046982">
    <property type="term" value="F:protein heterodimerization activity"/>
    <property type="evidence" value="ECO:0007669"/>
    <property type="project" value="InterPro"/>
</dbReference>
<feature type="domain" description="Transcription factor CBF/NF-Y/archaeal histone" evidence="4">
    <location>
        <begin position="10"/>
        <end position="79"/>
    </location>
</feature>
<dbReference type="CDD" id="cd22928">
    <property type="entry name" value="HFD_POLE3_DPB4"/>
    <property type="match status" value="1"/>
</dbReference>
<dbReference type="InterPro" id="IPR003958">
    <property type="entry name" value="CBFA_NFYB_domain"/>
</dbReference>
<dbReference type="OrthoDB" id="1707486at2759"/>
<dbReference type="GO" id="GO:0009408">
    <property type="term" value="P:response to heat"/>
    <property type="evidence" value="ECO:0007669"/>
    <property type="project" value="EnsemblPlants"/>
</dbReference>
<comment type="subcellular location">
    <subcellularLocation>
        <location evidence="1">Nucleus</location>
    </subcellularLocation>
</comment>
<evidence type="ECO:0000256" key="3">
    <source>
        <dbReference type="SAM" id="MobiDB-lite"/>
    </source>
</evidence>
<dbReference type="PANTHER" id="PTHR46172:SF1">
    <property type="entry name" value="DNA POLYMERASE EPSILON SUBUNIT 3"/>
    <property type="match status" value="1"/>
</dbReference>
<dbReference type="InterPro" id="IPR009072">
    <property type="entry name" value="Histone-fold"/>
</dbReference>
<dbReference type="GO" id="GO:0006974">
    <property type="term" value="P:DNA damage response"/>
    <property type="evidence" value="ECO:0007669"/>
    <property type="project" value="TreeGrafter"/>
</dbReference>
<dbReference type="GO" id="GO:0031490">
    <property type="term" value="F:chromatin DNA binding"/>
    <property type="evidence" value="ECO:0007669"/>
    <property type="project" value="TreeGrafter"/>
</dbReference>
<dbReference type="GO" id="GO:0008622">
    <property type="term" value="C:epsilon DNA polymerase complex"/>
    <property type="evidence" value="ECO:0007669"/>
    <property type="project" value="TreeGrafter"/>
</dbReference>
<keyword evidence="2" id="KW-0539">Nucleus</keyword>
<dbReference type="EMBL" id="GL348716">
    <property type="protein sequence ID" value="EFH57178.1"/>
    <property type="molecule type" value="Genomic_DNA"/>
</dbReference>
<dbReference type="GO" id="GO:0031507">
    <property type="term" value="P:heterochromatin formation"/>
    <property type="evidence" value="ECO:0007669"/>
    <property type="project" value="TreeGrafter"/>
</dbReference>
<feature type="compositionally biased region" description="Low complexity" evidence="3">
    <location>
        <begin position="112"/>
        <end position="129"/>
    </location>
</feature>
<sequence length="253" mass="27694">MESEKVVVDELPLAIVRRVVKDKLSECSPEYDVSIHKEALLAFSESARIFIHYLSSTANDFCKDARRQTMKADDVFKALEEMDFSEFLEPLKTSLEDFKKKNAGKKAGGGAASKPAGGAASKSAGATASKPKETKKRKQEGPSTQKGARKSKIDEETNKNDEENENDNTEEENGNDEEDDNDDENTEENGNDEENEKEDEGNSMEENGNESEESGNEDHSMDENGSGDGEDNENEDGSGSGSGEEVEGDEEDE</sequence>
<proteinExistence type="predicted"/>
<dbReference type="HOGENOM" id="CLU_066247_7_0_1"/>
<evidence type="ECO:0000313" key="6">
    <source>
        <dbReference type="Proteomes" id="UP000008694"/>
    </source>
</evidence>
<dbReference type="Gramene" id="fgenesh2_kg.4__707__AT2G27470.1">
    <property type="protein sequence ID" value="fgenesh2_kg.4__707__AT2G27470.1"/>
    <property type="gene ID" value="fgenesh2_kg.4__707__AT2G27470.1"/>
</dbReference>
<organism evidence="6">
    <name type="scientific">Arabidopsis lyrata subsp. lyrata</name>
    <name type="common">Lyre-leaved rock-cress</name>
    <dbReference type="NCBI Taxonomy" id="81972"/>
    <lineage>
        <taxon>Eukaryota</taxon>
        <taxon>Viridiplantae</taxon>
        <taxon>Streptophyta</taxon>
        <taxon>Embryophyta</taxon>
        <taxon>Tracheophyta</taxon>
        <taxon>Spermatophyta</taxon>
        <taxon>Magnoliopsida</taxon>
        <taxon>eudicotyledons</taxon>
        <taxon>Gunneridae</taxon>
        <taxon>Pentapetalae</taxon>
        <taxon>rosids</taxon>
        <taxon>malvids</taxon>
        <taxon>Brassicales</taxon>
        <taxon>Brassicaceae</taxon>
        <taxon>Camelineae</taxon>
        <taxon>Arabidopsis</taxon>
    </lineage>
</organism>
<gene>
    <name evidence="5" type="ORF">ARALYDRAFT_481647</name>
</gene>
<evidence type="ECO:0000259" key="4">
    <source>
        <dbReference type="Pfam" id="PF00808"/>
    </source>
</evidence>
<dbReference type="GO" id="GO:0008623">
    <property type="term" value="C:CHRAC"/>
    <property type="evidence" value="ECO:0007669"/>
    <property type="project" value="TreeGrafter"/>
</dbReference>
<protein>
    <recommendedName>
        <fullName evidence="4">Transcription factor CBF/NF-Y/archaeal histone domain-containing protein</fullName>
    </recommendedName>
</protein>
<dbReference type="Gene3D" id="1.10.20.10">
    <property type="entry name" value="Histone, subunit A"/>
    <property type="match status" value="1"/>
</dbReference>
<dbReference type="AlphaFoldDB" id="D7LHL1"/>
<feature type="compositionally biased region" description="Acidic residues" evidence="3">
    <location>
        <begin position="244"/>
        <end position="253"/>
    </location>
</feature>
<feature type="compositionally biased region" description="Acidic residues" evidence="3">
    <location>
        <begin position="162"/>
        <end position="215"/>
    </location>
</feature>
<dbReference type="GO" id="GO:0006272">
    <property type="term" value="P:leading strand elongation"/>
    <property type="evidence" value="ECO:0007669"/>
    <property type="project" value="TreeGrafter"/>
</dbReference>
<accession>D7LHL1</accession>
<dbReference type="InterPro" id="IPR051377">
    <property type="entry name" value="DNA_Pol-Epsilon_Subunit"/>
</dbReference>
<name>D7LHL1_ARALL</name>
<dbReference type="Proteomes" id="UP000008694">
    <property type="component" value="Unassembled WGS sequence"/>
</dbReference>
<feature type="compositionally biased region" description="Basic and acidic residues" evidence="3">
    <location>
        <begin position="151"/>
        <end position="161"/>
    </location>
</feature>
<evidence type="ECO:0000256" key="2">
    <source>
        <dbReference type="ARBA" id="ARBA00023242"/>
    </source>
</evidence>
<dbReference type="Pfam" id="PF00808">
    <property type="entry name" value="CBFD_NFYB_HMF"/>
    <property type="match status" value="1"/>
</dbReference>
<dbReference type="GO" id="GO:0009414">
    <property type="term" value="P:response to water deprivation"/>
    <property type="evidence" value="ECO:0007669"/>
    <property type="project" value="EnsemblPlants"/>
</dbReference>
<dbReference type="PANTHER" id="PTHR46172">
    <property type="entry name" value="DNA POLYMERASE EPSILON SUBUNIT 3"/>
    <property type="match status" value="1"/>
</dbReference>
<feature type="region of interest" description="Disordered" evidence="3">
    <location>
        <begin position="103"/>
        <end position="253"/>
    </location>
</feature>
<keyword evidence="6" id="KW-1185">Reference proteome</keyword>
<evidence type="ECO:0000313" key="5">
    <source>
        <dbReference type="EMBL" id="EFH57178.1"/>
    </source>
</evidence>
<dbReference type="SUPFAM" id="SSF47113">
    <property type="entry name" value="Histone-fold"/>
    <property type="match status" value="1"/>
</dbReference>
<reference evidence="6" key="1">
    <citation type="journal article" date="2011" name="Nat. Genet.">
        <title>The Arabidopsis lyrata genome sequence and the basis of rapid genome size change.</title>
        <authorList>
            <person name="Hu T.T."/>
            <person name="Pattyn P."/>
            <person name="Bakker E.G."/>
            <person name="Cao J."/>
            <person name="Cheng J.-F."/>
            <person name="Clark R.M."/>
            <person name="Fahlgren N."/>
            <person name="Fawcett J.A."/>
            <person name="Grimwood J."/>
            <person name="Gundlach H."/>
            <person name="Haberer G."/>
            <person name="Hollister J.D."/>
            <person name="Ossowski S."/>
            <person name="Ottilar R.P."/>
            <person name="Salamov A.A."/>
            <person name="Schneeberger K."/>
            <person name="Spannagl M."/>
            <person name="Wang X."/>
            <person name="Yang L."/>
            <person name="Nasrallah M.E."/>
            <person name="Bergelson J."/>
            <person name="Carrington J.C."/>
            <person name="Gaut B.S."/>
            <person name="Schmutz J."/>
            <person name="Mayer K.F.X."/>
            <person name="Van de Peer Y."/>
            <person name="Grigoriev I.V."/>
            <person name="Nordborg M."/>
            <person name="Weigel D."/>
            <person name="Guo Y.-L."/>
        </authorList>
    </citation>
    <scope>NUCLEOTIDE SEQUENCE [LARGE SCALE GENOMIC DNA]</scope>
    <source>
        <strain evidence="6">cv. MN47</strain>
    </source>
</reference>